<dbReference type="RefSeq" id="WP_049724975.1">
    <property type="nucleotide sequence ID" value="NZ_CP012154.1"/>
</dbReference>
<reference evidence="6 7" key="1">
    <citation type="submission" date="2015-07" db="EMBL/GenBank/DDBJ databases">
        <authorList>
            <person name="Noorani M."/>
        </authorList>
    </citation>
    <scope>NUCLEOTIDE SEQUENCE [LARGE SCALE GENOMIC DNA]</scope>
    <source>
        <strain evidence="6 7">KCTC 42284</strain>
    </source>
</reference>
<dbReference type="Gene3D" id="1.10.510.10">
    <property type="entry name" value="Transferase(Phosphotransferase) domain 1"/>
    <property type="match status" value="1"/>
</dbReference>
<evidence type="ECO:0000256" key="1">
    <source>
        <dbReference type="ARBA" id="ARBA00022679"/>
    </source>
</evidence>
<dbReference type="InterPro" id="IPR011990">
    <property type="entry name" value="TPR-like_helical_dom_sf"/>
</dbReference>
<dbReference type="PROSITE" id="PS00108">
    <property type="entry name" value="PROTEIN_KINASE_ST"/>
    <property type="match status" value="1"/>
</dbReference>
<keyword evidence="1" id="KW-0808">Transferase</keyword>
<evidence type="ECO:0000313" key="7">
    <source>
        <dbReference type="Proteomes" id="UP000066624"/>
    </source>
</evidence>
<dbReference type="InterPro" id="IPR017441">
    <property type="entry name" value="Protein_kinase_ATP_BS"/>
</dbReference>
<dbReference type="PANTHER" id="PTHR43289">
    <property type="entry name" value="MITOGEN-ACTIVATED PROTEIN KINASE KINASE KINASE 20-RELATED"/>
    <property type="match status" value="1"/>
</dbReference>
<accession>A0A0K0XUE2</accession>
<organism evidence="6 7">
    <name type="scientific">Wenzhouxiangella marina</name>
    <dbReference type="NCBI Taxonomy" id="1579979"/>
    <lineage>
        <taxon>Bacteria</taxon>
        <taxon>Pseudomonadati</taxon>
        <taxon>Pseudomonadota</taxon>
        <taxon>Gammaproteobacteria</taxon>
        <taxon>Chromatiales</taxon>
        <taxon>Wenzhouxiangellaceae</taxon>
        <taxon>Wenzhouxiangella</taxon>
    </lineage>
</organism>
<dbReference type="PROSITE" id="PS50011">
    <property type="entry name" value="PROTEIN_KINASE_DOM"/>
    <property type="match status" value="1"/>
</dbReference>
<dbReference type="InterPro" id="IPR008271">
    <property type="entry name" value="Ser/Thr_kinase_AS"/>
</dbReference>
<evidence type="ECO:0000259" key="5">
    <source>
        <dbReference type="PROSITE" id="PS50011"/>
    </source>
</evidence>
<dbReference type="Gene3D" id="3.30.200.20">
    <property type="entry name" value="Phosphorylase Kinase, domain 1"/>
    <property type="match status" value="1"/>
</dbReference>
<keyword evidence="3" id="KW-0418">Kinase</keyword>
<dbReference type="InterPro" id="IPR011009">
    <property type="entry name" value="Kinase-like_dom_sf"/>
</dbReference>
<evidence type="ECO:0000313" key="6">
    <source>
        <dbReference type="EMBL" id="AKS41334.1"/>
    </source>
</evidence>
<dbReference type="GO" id="GO:0005524">
    <property type="term" value="F:ATP binding"/>
    <property type="evidence" value="ECO:0007669"/>
    <property type="project" value="UniProtKB-UniRule"/>
</dbReference>
<evidence type="ECO:0000256" key="2">
    <source>
        <dbReference type="ARBA" id="ARBA00022741"/>
    </source>
</evidence>
<gene>
    <name evidence="6" type="ORF">WM2015_953</name>
</gene>
<dbReference type="STRING" id="1579979.WM2015_953"/>
<keyword evidence="2" id="KW-0547">Nucleotide-binding</keyword>
<dbReference type="OrthoDB" id="9801841at2"/>
<dbReference type="KEGG" id="wma:WM2015_953"/>
<dbReference type="Gene3D" id="1.25.40.10">
    <property type="entry name" value="Tetratricopeptide repeat domain"/>
    <property type="match status" value="2"/>
</dbReference>
<dbReference type="Pfam" id="PF00069">
    <property type="entry name" value="Pkinase"/>
    <property type="match status" value="1"/>
</dbReference>
<keyword evidence="4" id="KW-0067">ATP-binding</keyword>
<evidence type="ECO:0000256" key="4">
    <source>
        <dbReference type="ARBA" id="ARBA00022840"/>
    </source>
</evidence>
<name>A0A0K0XUE2_9GAMM</name>
<dbReference type="EMBL" id="CP012154">
    <property type="protein sequence ID" value="AKS41334.1"/>
    <property type="molecule type" value="Genomic_DNA"/>
</dbReference>
<feature type="domain" description="Protein kinase" evidence="5">
    <location>
        <begin position="90"/>
        <end position="364"/>
    </location>
</feature>
<dbReference type="CDD" id="cd14014">
    <property type="entry name" value="STKc_PknB_like"/>
    <property type="match status" value="1"/>
</dbReference>
<dbReference type="SUPFAM" id="SSF56112">
    <property type="entry name" value="Protein kinase-like (PK-like)"/>
    <property type="match status" value="1"/>
</dbReference>
<dbReference type="PATRIC" id="fig|1579979.3.peg.976"/>
<dbReference type="PROSITE" id="PS00107">
    <property type="entry name" value="PROTEIN_KINASE_ATP"/>
    <property type="match status" value="1"/>
</dbReference>
<sequence>MNERHAIWKAAAEHFDRLIDLAPADRADALDALELPDEVLSWLERMLEAHDQPEPLLIDREVTSLARGVLGDGSGPSDWPDYSGQDFGPWRAREEIGRGGMGVVYRGRRADGQFDMPVAIKVLAPARGDRSSVQLSRRELEVLAELRHPAIAGLLDGGSRPDGVAYVVMELVDGRPIDELARDEELGLPARVRLVEQVAEAVAWCHRHLVVHGDIKPSNVLVDSSGRVRLLDFGIASRLTEGDAAGDETLGPAWCSPGCCAPERLRGAAPSVAEDVFALGALLYQLLSGQGIRDSRELTRWILTREAPPAPPLASRSAKAAGRHDRARELRGDLDAICRRCLRDDPEDRYASADALAHDLRAWLEQRPVAAREGGTAYRLGRWVSRNRWLAATASLGLAGLVLGLVLALWQADRARSAQAEAEAALRTTEASLARVSALRDFLVDLFLSADPGRAPGELPSTAAILELGAERALSNPSLAEDERFELLLTLGEVHRGLNRPPRARDLLEAALETIDRRPDLGPLARARALRQLAWLDIMQRDMDAGLERHRQARALAEAGADEELAVQLGAEAAFLHFMRGDLPAARGEIDATTRRLEALEASPASIVHSVMNARGMILDQVGDRARSLAAFERSAEAARQVWGPGSRRELVVRNNAGRVALKEGEFQLARREYLDIIDAYRRLHEGQPTEFEAAAMSHLAQAELGLGHFEEAYQIMDRAYVLWAEAIEAPDAVSGAGASRRSGDREFMRALLGSWVHYRSRRIEAADQRLSGILELESISDEPGADPDNLTRAFVLAAATACRLGRLEQGLARLQTATDRIAASALADPRHRAELAEARAWCLERQGRIDEALAEARAGLALLEPGWILQKVELSLLLMELLDTVGEGAEIDAICSSSGSEIDALGLANDHPVRGWLLESGCATARSRLVSEP</sequence>
<keyword evidence="7" id="KW-1185">Reference proteome</keyword>
<dbReference type="Proteomes" id="UP000066624">
    <property type="component" value="Chromosome"/>
</dbReference>
<dbReference type="SUPFAM" id="SSF48452">
    <property type="entry name" value="TPR-like"/>
    <property type="match status" value="2"/>
</dbReference>
<dbReference type="SMART" id="SM00220">
    <property type="entry name" value="S_TKc"/>
    <property type="match status" value="1"/>
</dbReference>
<evidence type="ECO:0000256" key="3">
    <source>
        <dbReference type="ARBA" id="ARBA00022777"/>
    </source>
</evidence>
<dbReference type="PANTHER" id="PTHR43289:SF34">
    <property type="entry name" value="SERINE_THREONINE-PROTEIN KINASE YBDM-RELATED"/>
    <property type="match status" value="1"/>
</dbReference>
<dbReference type="GO" id="GO:0004674">
    <property type="term" value="F:protein serine/threonine kinase activity"/>
    <property type="evidence" value="ECO:0007669"/>
    <property type="project" value="TreeGrafter"/>
</dbReference>
<dbReference type="AlphaFoldDB" id="A0A0K0XUE2"/>
<proteinExistence type="predicted"/>
<protein>
    <recommendedName>
        <fullName evidence="5">Protein kinase domain-containing protein</fullName>
    </recommendedName>
</protein>
<dbReference type="InterPro" id="IPR000719">
    <property type="entry name" value="Prot_kinase_dom"/>
</dbReference>